<evidence type="ECO:0000256" key="3">
    <source>
        <dbReference type="ARBA" id="ARBA00012842"/>
    </source>
</evidence>
<evidence type="ECO:0000256" key="2">
    <source>
        <dbReference type="ARBA" id="ARBA00008799"/>
    </source>
</evidence>
<accession>A0A1L7CZT7</accession>
<comment type="catalytic activity">
    <reaction evidence="6">
        <text>TDP-alpha-D-glucose + D-glucose 6-phosphate = 5-methyl-UDP + alpha,alpha-trehalose 6-phosphate + H(+)</text>
        <dbReference type="Rhea" id="RHEA:53888"/>
        <dbReference type="ChEBI" id="CHEBI:15378"/>
        <dbReference type="ChEBI" id="CHEBI:58429"/>
        <dbReference type="ChEBI" id="CHEBI:61417"/>
        <dbReference type="ChEBI" id="CHEBI:61548"/>
        <dbReference type="ChEBI" id="CHEBI:137931"/>
    </reaction>
</comment>
<dbReference type="PANTHER" id="PTHR10788">
    <property type="entry name" value="TREHALOSE-6-PHOSPHATE SYNTHASE"/>
    <property type="match status" value="1"/>
</dbReference>
<evidence type="ECO:0000256" key="6">
    <source>
        <dbReference type="ARBA" id="ARBA00093268"/>
    </source>
</evidence>
<evidence type="ECO:0000256" key="1">
    <source>
        <dbReference type="ARBA" id="ARBA00001525"/>
    </source>
</evidence>
<name>A0A1L7CZT7_9CORY</name>
<dbReference type="Pfam" id="PF00982">
    <property type="entry name" value="Glyco_transf_20"/>
    <property type="match status" value="1"/>
</dbReference>
<dbReference type="GO" id="GO:0003825">
    <property type="term" value="F:alpha,alpha-trehalose-phosphate synthase (UDP-forming) activity"/>
    <property type="evidence" value="ECO:0007669"/>
    <property type="project" value="TreeGrafter"/>
</dbReference>
<proteinExistence type="inferred from homology"/>
<protein>
    <recommendedName>
        <fullName evidence="3">alpha,alpha-trehalose-phosphate synthase (ADP-forming)</fullName>
        <ecNumber evidence="3">2.4.1.347</ecNumber>
    </recommendedName>
</protein>
<dbReference type="OrthoDB" id="9761633at2"/>
<dbReference type="AlphaFoldDB" id="A0A1L7CZT7"/>
<evidence type="ECO:0000313" key="7">
    <source>
        <dbReference type="EMBL" id="APT91342.1"/>
    </source>
</evidence>
<comment type="catalytic activity">
    <reaction evidence="5">
        <text>ADP-alpha-D-glucose + D-glucose 6-phosphate = alpha,alpha-trehalose 6-phosphate + ADP + H(+)</text>
        <dbReference type="Rhea" id="RHEA:53880"/>
        <dbReference type="ChEBI" id="CHEBI:15378"/>
        <dbReference type="ChEBI" id="CHEBI:57498"/>
        <dbReference type="ChEBI" id="CHEBI:58429"/>
        <dbReference type="ChEBI" id="CHEBI:61548"/>
        <dbReference type="ChEBI" id="CHEBI:456216"/>
        <dbReference type="EC" id="2.4.1.347"/>
    </reaction>
</comment>
<comment type="similarity">
    <text evidence="2">Belongs to the glycosyltransferase 20 family.</text>
</comment>
<gene>
    <name evidence="7" type="ORF">CSPHI_10420</name>
</gene>
<sequence>MAELVVVANRLPVAPATAADGTVTWEASPGGLVTALTPVLLARRGAWVGWPGTRAGVEGEPQAPAEIVTEEGLHLHPVELDGDDYERFYEGFANATLWPLLHGLIVAPRYEGDWWESYREVNHRYALAAAERADHGATVWVQDYQLMLVPGILRQLRPDLTIGFFLHIPFPAPEIFRQLPWREEVIRGLLGADLVGFHLDSCADNFLELCRNIPGHGSAHTGLPDTLEVTGASSVRRATGAVTAPDGRRVRVGSFPISIDSAKVIERAGRADAARVRRLTGDPAVLLAGVDRLDYTKGILRRLEAFEELLATGALDPAETVLVQVATPSRERVADYRRLRAEVEHAVGRINGRFAELGRPVIHYIHRPVAFDRLLELYRAADIMLVTALRDGMNLVCKEYVACHGDASGALVLSEFTGAATELDGAHLCNPHDIESVKRAVMAAVHADPADARERMARMHAQVRDHDVDLWAGAFLEELAAAHAGGGPR</sequence>
<dbReference type="RefSeq" id="WP_075692999.1">
    <property type="nucleotide sequence ID" value="NZ_CP009248.1"/>
</dbReference>
<evidence type="ECO:0000256" key="5">
    <source>
        <dbReference type="ARBA" id="ARBA00048311"/>
    </source>
</evidence>
<dbReference type="CDD" id="cd03788">
    <property type="entry name" value="GT20_TPS"/>
    <property type="match status" value="1"/>
</dbReference>
<dbReference type="Gene3D" id="3.40.50.2000">
    <property type="entry name" value="Glycogen Phosphorylase B"/>
    <property type="match status" value="2"/>
</dbReference>
<dbReference type="SUPFAM" id="SSF53756">
    <property type="entry name" value="UDP-Glycosyltransferase/glycogen phosphorylase"/>
    <property type="match status" value="1"/>
</dbReference>
<dbReference type="EMBL" id="CP009248">
    <property type="protein sequence ID" value="APT91342.1"/>
    <property type="molecule type" value="Genomic_DNA"/>
</dbReference>
<dbReference type="GO" id="GO:0005992">
    <property type="term" value="P:trehalose biosynthetic process"/>
    <property type="evidence" value="ECO:0007669"/>
    <property type="project" value="InterPro"/>
</dbReference>
<keyword evidence="8" id="KW-1185">Reference proteome</keyword>
<dbReference type="PANTHER" id="PTHR10788:SF106">
    <property type="entry name" value="BCDNA.GH08860"/>
    <property type="match status" value="1"/>
</dbReference>
<comment type="catalytic activity">
    <reaction evidence="4">
        <text>GDP-alpha-D-glucose + D-glucose 6-phosphate = alpha,alpha-trehalose 6-phosphate + GDP + H(+)</text>
        <dbReference type="Rhea" id="RHEA:14605"/>
        <dbReference type="ChEBI" id="CHEBI:15378"/>
        <dbReference type="ChEBI" id="CHEBI:58189"/>
        <dbReference type="ChEBI" id="CHEBI:58429"/>
        <dbReference type="ChEBI" id="CHEBI:61548"/>
        <dbReference type="ChEBI" id="CHEBI:62230"/>
    </reaction>
</comment>
<dbReference type="Proteomes" id="UP000185469">
    <property type="component" value="Chromosome"/>
</dbReference>
<dbReference type="KEGG" id="csph:CSPHI_10420"/>
<evidence type="ECO:0000256" key="4">
    <source>
        <dbReference type="ARBA" id="ARBA00047452"/>
    </source>
</evidence>
<dbReference type="EC" id="2.4.1.347" evidence="3"/>
<reference evidence="7 8" key="1">
    <citation type="submission" date="2014-08" db="EMBL/GenBank/DDBJ databases">
        <title>Complete genome sequence of Corynebacterium sphenisci CECT 5990(T) (=DSM 44792(T)), isolated from healthy wild penguins.</title>
        <authorList>
            <person name="Ruckert C."/>
            <person name="Albersmeier A."/>
            <person name="Winkler A."/>
            <person name="Kalinowski J."/>
        </authorList>
    </citation>
    <scope>NUCLEOTIDE SEQUENCE [LARGE SCALE GENOMIC DNA]</scope>
    <source>
        <strain evidence="7 8">DSM 44792</strain>
    </source>
</reference>
<dbReference type="InterPro" id="IPR001830">
    <property type="entry name" value="Glyco_trans_20"/>
</dbReference>
<dbReference type="STRING" id="1437874.CSPHI_10420"/>
<evidence type="ECO:0000313" key="8">
    <source>
        <dbReference type="Proteomes" id="UP000185469"/>
    </source>
</evidence>
<organism evidence="7 8">
    <name type="scientific">Corynebacterium sphenisci DSM 44792</name>
    <dbReference type="NCBI Taxonomy" id="1437874"/>
    <lineage>
        <taxon>Bacteria</taxon>
        <taxon>Bacillati</taxon>
        <taxon>Actinomycetota</taxon>
        <taxon>Actinomycetes</taxon>
        <taxon>Mycobacteriales</taxon>
        <taxon>Corynebacteriaceae</taxon>
        <taxon>Corynebacterium</taxon>
    </lineage>
</organism>
<comment type="catalytic activity">
    <reaction evidence="1">
        <text>CDP-alpha-D-glucose + D-glucose 6-phosphate = alpha,alpha-trehalose 6-phosphate + CDP + H(+)</text>
        <dbReference type="Rhea" id="RHEA:53884"/>
        <dbReference type="ChEBI" id="CHEBI:15378"/>
        <dbReference type="ChEBI" id="CHEBI:58069"/>
        <dbReference type="ChEBI" id="CHEBI:58429"/>
        <dbReference type="ChEBI" id="CHEBI:61548"/>
        <dbReference type="ChEBI" id="CHEBI:137927"/>
    </reaction>
</comment>